<accession>A0ABW9DID5</accession>
<dbReference type="InterPro" id="IPR010090">
    <property type="entry name" value="Phage_tape_meas"/>
</dbReference>
<evidence type="ECO:0000259" key="1">
    <source>
        <dbReference type="Pfam" id="PF10145"/>
    </source>
</evidence>
<evidence type="ECO:0000313" key="2">
    <source>
        <dbReference type="EMBL" id="MFM0598144.1"/>
    </source>
</evidence>
<gene>
    <name evidence="2" type="ORF">PQQ68_34440</name>
</gene>
<organism evidence="2 3">
    <name type="scientific">Paraburkholderia dilworthii</name>
    <dbReference type="NCBI Taxonomy" id="948106"/>
    <lineage>
        <taxon>Bacteria</taxon>
        <taxon>Pseudomonadati</taxon>
        <taxon>Pseudomonadota</taxon>
        <taxon>Betaproteobacteria</taxon>
        <taxon>Burkholderiales</taxon>
        <taxon>Burkholderiaceae</taxon>
        <taxon>Paraburkholderia</taxon>
    </lineage>
</organism>
<comment type="caution">
    <text evidence="2">The sequence shown here is derived from an EMBL/GenBank/DDBJ whole genome shotgun (WGS) entry which is preliminary data.</text>
</comment>
<name>A0ABW9DID5_9BURK</name>
<feature type="domain" description="Phage tail tape measure protein" evidence="1">
    <location>
        <begin position="182"/>
        <end position="373"/>
    </location>
</feature>
<proteinExistence type="predicted"/>
<dbReference type="EMBL" id="JAQQBZ010000042">
    <property type="protein sequence ID" value="MFM0598144.1"/>
    <property type="molecule type" value="Genomic_DNA"/>
</dbReference>
<reference evidence="2 3" key="1">
    <citation type="journal article" date="2024" name="Chem. Sci.">
        <title>Discovery of megapolipeptins by genome mining of a Burkholderiales bacteria collection.</title>
        <authorList>
            <person name="Paulo B.S."/>
            <person name="Recchia M.J.J."/>
            <person name="Lee S."/>
            <person name="Fergusson C.H."/>
            <person name="Romanowski S.B."/>
            <person name="Hernandez A."/>
            <person name="Krull N."/>
            <person name="Liu D.Y."/>
            <person name="Cavanagh H."/>
            <person name="Bos A."/>
            <person name="Gray C.A."/>
            <person name="Murphy B.T."/>
            <person name="Linington R.G."/>
            <person name="Eustaquio A.S."/>
        </authorList>
    </citation>
    <scope>NUCLEOTIDE SEQUENCE [LARGE SCALE GENOMIC DNA]</scope>
    <source>
        <strain evidence="2 3">RL17-335-BIF-A</strain>
    </source>
</reference>
<dbReference type="RefSeq" id="WP_408219535.1">
    <property type="nucleotide sequence ID" value="NZ_JAQQBZ010000042.1"/>
</dbReference>
<dbReference type="Pfam" id="PF10145">
    <property type="entry name" value="PhageMin_Tail"/>
    <property type="match status" value="1"/>
</dbReference>
<evidence type="ECO:0000313" key="3">
    <source>
        <dbReference type="Proteomes" id="UP001629367"/>
    </source>
</evidence>
<dbReference type="Proteomes" id="UP001629367">
    <property type="component" value="Unassembled WGS sequence"/>
</dbReference>
<sequence length="851" mass="88206">MANDIALGIVIGGAVSATFGRAITETSSRITGLKKTANEARLWQRTISETRELQDEFRRLHAGGDRAADGIRRRIESNLRTLRDNGVEVERLERAYTRLGQTARGLDLKAAGHERISAGRDGARGAIGDAVKFSAAVAVPATVSADYQAIIRDIAIKAGIARTTQEASMGERIRRDARDNGIGRNELAEAVNQMVAGGMDVSRALDFAPLAAKFSIGQAATTVETARMIQALQQNAKITDPRQMEKAFEAIAFLGKEGSFESADMARWFPVLLAEMQKIGITGQDSVTQLGAMLQVQMKTAGNADEAANNLKNWFSKIGSSETASNYKKAGVDYEAKMREAIGKGWSTLEASFVLARAYIERTDPAKAKQLAAAASSINSEADPDKRRAQIAAFEDTMKTGDLFNDMQVKAALTAYLQNADLYQRLKKDSAEASGEIAKDLADRRDASKQVWSEVGQQWNDAMRSIGDALRPVTDAAGHATKSAGEGLAKITDAAPKATVAVAGVAAGLLAWRGAKSLFRIGRGALDIARGSILVARGGKAVGAAKGGGVAGAAGRVLETLGGAAASAGVQRVFVVNMPGGGAGGLEGAAAGMANDLAGAGKGGRAARAAGRAGRAGRIGRAFGAARGLAGRWAGRLSRLVPRALPAALPRVLPRVLPRILPHLGKLAMAGSVLKLGLAATDAYAIASSHDTRAAKAQGFAGIAGNLAGGLLGAKIGASIGALGGPIGLAIGGVVGGALGTFAGGKALRAVTKWAWPGSGENDARGGSQQAVTDALAKAKALQKGPGAEKPVAKIDQQNTFAPVFHVTIQGEPSSDAADRFLAKVSPQLQRLMKDQLAKSNRSAMFDSPHL</sequence>
<keyword evidence="3" id="KW-1185">Reference proteome</keyword>
<protein>
    <submittedName>
        <fullName evidence="2">Phage tail tape measure protein</fullName>
    </submittedName>
</protein>